<dbReference type="InterPro" id="IPR051615">
    <property type="entry name" value="Transcr_Regulatory_Elem"/>
</dbReference>
<dbReference type="PROSITE" id="PS00463">
    <property type="entry name" value="ZN2_CY6_FUNGAL_1"/>
    <property type="match status" value="1"/>
</dbReference>
<dbReference type="PROSITE" id="PS50048">
    <property type="entry name" value="ZN2_CY6_FUNGAL_2"/>
    <property type="match status" value="1"/>
</dbReference>
<reference evidence="10" key="1">
    <citation type="submission" date="2020-03" db="EMBL/GenBank/DDBJ databases">
        <title>Site-based positive gene gene selection in Geosmithia morbida across the United States reveals a broad range of putative effectors and factors for local host and environmental adapation.</title>
        <authorList>
            <person name="Onufrak A."/>
            <person name="Murdoch R.W."/>
            <person name="Gazis R."/>
            <person name="Huff M."/>
            <person name="Staton M."/>
            <person name="Klingeman W."/>
            <person name="Hadziabdic D."/>
        </authorList>
    </citation>
    <scope>NUCLEOTIDE SEQUENCE</scope>
    <source>
        <strain evidence="10">1262</strain>
    </source>
</reference>
<dbReference type="InterPro" id="IPR001138">
    <property type="entry name" value="Zn2Cys6_DnaBD"/>
</dbReference>
<dbReference type="OrthoDB" id="2162761at2759"/>
<dbReference type="GO" id="GO:0000981">
    <property type="term" value="F:DNA-binding transcription factor activity, RNA polymerase II-specific"/>
    <property type="evidence" value="ECO:0007669"/>
    <property type="project" value="InterPro"/>
</dbReference>
<protein>
    <submittedName>
        <fullName evidence="10">Fungal trans</fullName>
    </submittedName>
</protein>
<evidence type="ECO:0000313" key="10">
    <source>
        <dbReference type="EMBL" id="KAF4125258.1"/>
    </source>
</evidence>
<dbReference type="EMBL" id="JAANYQ010000003">
    <property type="protein sequence ID" value="KAF4125258.1"/>
    <property type="molecule type" value="Genomic_DNA"/>
</dbReference>
<dbReference type="RefSeq" id="XP_035323910.1">
    <property type="nucleotide sequence ID" value="XM_035466073.1"/>
</dbReference>
<dbReference type="Gene3D" id="4.10.240.10">
    <property type="entry name" value="Zn(2)-C6 fungal-type DNA-binding domain"/>
    <property type="match status" value="1"/>
</dbReference>
<accession>A0A9P4YY63</accession>
<evidence type="ECO:0000313" key="11">
    <source>
        <dbReference type="Proteomes" id="UP000749293"/>
    </source>
</evidence>
<feature type="compositionally biased region" description="Basic residues" evidence="8">
    <location>
        <begin position="42"/>
        <end position="53"/>
    </location>
</feature>
<feature type="compositionally biased region" description="Low complexity" evidence="8">
    <location>
        <begin position="795"/>
        <end position="809"/>
    </location>
</feature>
<feature type="region of interest" description="Disordered" evidence="8">
    <location>
        <begin position="794"/>
        <end position="843"/>
    </location>
</feature>
<keyword evidence="2" id="KW-0479">Metal-binding</keyword>
<organism evidence="10 11">
    <name type="scientific">Geosmithia morbida</name>
    <dbReference type="NCBI Taxonomy" id="1094350"/>
    <lineage>
        <taxon>Eukaryota</taxon>
        <taxon>Fungi</taxon>
        <taxon>Dikarya</taxon>
        <taxon>Ascomycota</taxon>
        <taxon>Pezizomycotina</taxon>
        <taxon>Sordariomycetes</taxon>
        <taxon>Hypocreomycetidae</taxon>
        <taxon>Hypocreales</taxon>
        <taxon>Bionectriaceae</taxon>
        <taxon>Geosmithia</taxon>
    </lineage>
</organism>
<evidence type="ECO:0000259" key="9">
    <source>
        <dbReference type="PROSITE" id="PS50048"/>
    </source>
</evidence>
<dbReference type="SUPFAM" id="SSF57701">
    <property type="entry name" value="Zn2/Cys6 DNA-binding domain"/>
    <property type="match status" value="1"/>
</dbReference>
<dbReference type="GO" id="GO:0008270">
    <property type="term" value="F:zinc ion binding"/>
    <property type="evidence" value="ECO:0007669"/>
    <property type="project" value="InterPro"/>
</dbReference>
<feature type="region of interest" description="Disordered" evidence="8">
    <location>
        <begin position="676"/>
        <end position="722"/>
    </location>
</feature>
<dbReference type="Pfam" id="PF04082">
    <property type="entry name" value="Fungal_trans"/>
    <property type="match status" value="1"/>
</dbReference>
<feature type="region of interest" description="Disordered" evidence="8">
    <location>
        <begin position="905"/>
        <end position="953"/>
    </location>
</feature>
<dbReference type="PANTHER" id="PTHR31313">
    <property type="entry name" value="TY1 ENHANCER ACTIVATOR"/>
    <property type="match status" value="1"/>
</dbReference>
<evidence type="ECO:0000256" key="6">
    <source>
        <dbReference type="ARBA" id="ARBA00023163"/>
    </source>
</evidence>
<keyword evidence="5" id="KW-0238">DNA-binding</keyword>
<keyword evidence="7" id="KW-0539">Nucleus</keyword>
<dbReference type="GO" id="GO:0006351">
    <property type="term" value="P:DNA-templated transcription"/>
    <property type="evidence" value="ECO:0007669"/>
    <property type="project" value="InterPro"/>
</dbReference>
<evidence type="ECO:0000256" key="8">
    <source>
        <dbReference type="SAM" id="MobiDB-lite"/>
    </source>
</evidence>
<dbReference type="GO" id="GO:0005634">
    <property type="term" value="C:nucleus"/>
    <property type="evidence" value="ECO:0007669"/>
    <property type="project" value="UniProtKB-SubCell"/>
</dbReference>
<feature type="compositionally biased region" description="Gly residues" evidence="8">
    <location>
        <begin position="1"/>
        <end position="13"/>
    </location>
</feature>
<keyword evidence="3" id="KW-0862">Zinc</keyword>
<name>A0A9P4YY63_9HYPO</name>
<dbReference type="CDD" id="cd12148">
    <property type="entry name" value="fungal_TF_MHR"/>
    <property type="match status" value="1"/>
</dbReference>
<comment type="subcellular location">
    <subcellularLocation>
        <location evidence="1">Nucleus</location>
    </subcellularLocation>
</comment>
<keyword evidence="4" id="KW-0805">Transcription regulation</keyword>
<evidence type="ECO:0000256" key="1">
    <source>
        <dbReference type="ARBA" id="ARBA00004123"/>
    </source>
</evidence>
<evidence type="ECO:0000256" key="7">
    <source>
        <dbReference type="ARBA" id="ARBA00023242"/>
    </source>
</evidence>
<keyword evidence="6" id="KW-0804">Transcription</keyword>
<dbReference type="Pfam" id="PF00172">
    <property type="entry name" value="Zn_clus"/>
    <property type="match status" value="1"/>
</dbReference>
<sequence>MSGSSGSFGGGHGQDTFNPQSAPPLPSSAPAPWQQPSEVPKKKPSRRKTGASSPKRRCVSTACIACRKRKSKCDGAIPSCAACASVYGTECIYDPNSDHRRKGVYKDKMDSMKAPNSTLQILVEAILNGSEDEAFTIVKKMRSCDSLDMVAEQIMSNSLIGDDLVSDQSGDSDMGQYVGVQGERELARKMGELRLENGSVRFFGGTSHLIYTDAPTDSLNDEPDAEELMSGKDPITTWTRVTDDPKLITHLVDKYFNYHYPYFTTLSRSMFERDYRRGKASLARGGTVYCSSLLVNAMLALGCHFTDIPEAYAVPGDSRTKGDHFFNEAKRLIVENSEYEKPRLVTVQALALMSVREAGCAREARGWVYSGMSFRMAQDIGLNLEAESLEKDRMAEHEIDARRITFWGCFLFDKCWSNYLGRLPLIPQNSFNVAKCEVFPDEDSEMWRPFPDGGFEDSLAQPARTRAVALQLSKLCEISGDLLIFFYHPNHLGRSSGKAVELRKLSELHRRLEDWRKELPRELEPKEGQLPNVILMHMFFHLQYIHLFRPFLKYAPSASPLPSHVSPRRICTANAGAISKLMRLYKKFYNLRQICNIAVYMVHSACTIHLLNLPEKTARRDITHGLKHLEEIAEDWLCARRTLVILSVLARKWDCQLPEEATFVLRRADEKYGYYSPSEVPSPRSHVASSPASSDREPPAAHRGAAAPIQSPQVYSSSNMDHQRPAPQFFGVAFSDSPVGGMPSIGPTVHHAMGRRDFAAVPHPAMPPSSTGVEFGRPEALDYWNDPPLRVQTARQQPYRQQRQQQQQQDYRGVTPAPNGFSNPAQEPSTGAPSSTSSHMAPQTASMAGVNIGGSEYFLSDSARWQQSFEMWRQGGGGGGGNPPEAGAAGGAPLATFVPGQGIAAAGADADGGSSSLRSTPPQHQLWGDGGDGTGLDSLHLSLGNESYLPGLD</sequence>
<dbReference type="GeneID" id="55970326"/>
<dbReference type="PANTHER" id="PTHR31313:SF81">
    <property type="entry name" value="TY1 ENHANCER ACTIVATOR"/>
    <property type="match status" value="1"/>
</dbReference>
<feature type="compositionally biased region" description="Polar residues" evidence="8">
    <location>
        <begin position="820"/>
        <end position="843"/>
    </location>
</feature>
<dbReference type="GO" id="GO:0003677">
    <property type="term" value="F:DNA binding"/>
    <property type="evidence" value="ECO:0007669"/>
    <property type="project" value="UniProtKB-KW"/>
</dbReference>
<dbReference type="AlphaFoldDB" id="A0A9P4YY63"/>
<dbReference type="Proteomes" id="UP000749293">
    <property type="component" value="Unassembled WGS sequence"/>
</dbReference>
<feature type="compositionally biased region" description="Low complexity" evidence="8">
    <location>
        <begin position="883"/>
        <end position="892"/>
    </location>
</feature>
<proteinExistence type="predicted"/>
<feature type="compositionally biased region" description="Low complexity" evidence="8">
    <location>
        <begin position="905"/>
        <end position="916"/>
    </location>
</feature>
<comment type="caution">
    <text evidence="10">The sequence shown here is derived from an EMBL/GenBank/DDBJ whole genome shotgun (WGS) entry which is preliminary data.</text>
</comment>
<dbReference type="SMART" id="SM00906">
    <property type="entry name" value="Fungal_trans"/>
    <property type="match status" value="1"/>
</dbReference>
<evidence type="ECO:0000256" key="2">
    <source>
        <dbReference type="ARBA" id="ARBA00022723"/>
    </source>
</evidence>
<dbReference type="InterPro" id="IPR007219">
    <property type="entry name" value="XnlR_reg_dom"/>
</dbReference>
<feature type="compositionally biased region" description="Polar residues" evidence="8">
    <location>
        <begin position="710"/>
        <end position="720"/>
    </location>
</feature>
<gene>
    <name evidence="10" type="ORF">GMORB2_4098</name>
</gene>
<keyword evidence="11" id="KW-1185">Reference proteome</keyword>
<dbReference type="InterPro" id="IPR036864">
    <property type="entry name" value="Zn2-C6_fun-type_DNA-bd_sf"/>
</dbReference>
<feature type="region of interest" description="Disordered" evidence="8">
    <location>
        <begin position="1"/>
        <end position="53"/>
    </location>
</feature>
<dbReference type="SMART" id="SM00066">
    <property type="entry name" value="GAL4"/>
    <property type="match status" value="1"/>
</dbReference>
<feature type="compositionally biased region" description="Low complexity" evidence="8">
    <location>
        <begin position="935"/>
        <end position="944"/>
    </location>
</feature>
<evidence type="ECO:0000256" key="5">
    <source>
        <dbReference type="ARBA" id="ARBA00023125"/>
    </source>
</evidence>
<evidence type="ECO:0000256" key="3">
    <source>
        <dbReference type="ARBA" id="ARBA00022833"/>
    </source>
</evidence>
<feature type="domain" description="Zn(2)-C6 fungal-type" evidence="9">
    <location>
        <begin position="62"/>
        <end position="93"/>
    </location>
</feature>
<evidence type="ECO:0000256" key="4">
    <source>
        <dbReference type="ARBA" id="ARBA00023015"/>
    </source>
</evidence>
<dbReference type="CDD" id="cd00067">
    <property type="entry name" value="GAL4"/>
    <property type="match status" value="1"/>
</dbReference>
<feature type="region of interest" description="Disordered" evidence="8">
    <location>
        <begin position="873"/>
        <end position="892"/>
    </location>
</feature>